<organism evidence="1 2">
    <name type="scientific">Araneus ventricosus</name>
    <name type="common">Orbweaver spider</name>
    <name type="synonym">Epeira ventricosa</name>
    <dbReference type="NCBI Taxonomy" id="182803"/>
    <lineage>
        <taxon>Eukaryota</taxon>
        <taxon>Metazoa</taxon>
        <taxon>Ecdysozoa</taxon>
        <taxon>Arthropoda</taxon>
        <taxon>Chelicerata</taxon>
        <taxon>Arachnida</taxon>
        <taxon>Araneae</taxon>
        <taxon>Araneomorphae</taxon>
        <taxon>Entelegynae</taxon>
        <taxon>Araneoidea</taxon>
        <taxon>Araneidae</taxon>
        <taxon>Araneus</taxon>
    </lineage>
</organism>
<comment type="caution">
    <text evidence="1">The sequence shown here is derived from an EMBL/GenBank/DDBJ whole genome shotgun (WGS) entry which is preliminary data.</text>
</comment>
<sequence>MQRMHIAPDYMDSKLLVARKRYGVFLDCKGVVYKEFLHRTVSPGVKSPVIPELPRPSYSPDLAPCDFFPGEGFAEAATTLEFQRNVARNDEGASRSCVDGCDQTAFTSLLE</sequence>
<proteinExistence type="predicted"/>
<gene>
    <name evidence="1" type="ORF">AVEN_193355_1</name>
</gene>
<evidence type="ECO:0000313" key="1">
    <source>
        <dbReference type="EMBL" id="GBM31226.1"/>
    </source>
</evidence>
<accession>A0A4Y2ET69</accession>
<keyword evidence="2" id="KW-1185">Reference proteome</keyword>
<dbReference type="AlphaFoldDB" id="A0A4Y2ET69"/>
<name>A0A4Y2ET69_ARAVE</name>
<reference evidence="1 2" key="1">
    <citation type="journal article" date="2019" name="Sci. Rep.">
        <title>Orb-weaving spider Araneus ventricosus genome elucidates the spidroin gene catalogue.</title>
        <authorList>
            <person name="Kono N."/>
            <person name="Nakamura H."/>
            <person name="Ohtoshi R."/>
            <person name="Moran D.A.P."/>
            <person name="Shinohara A."/>
            <person name="Yoshida Y."/>
            <person name="Fujiwara M."/>
            <person name="Mori M."/>
            <person name="Tomita M."/>
            <person name="Arakawa K."/>
        </authorList>
    </citation>
    <scope>NUCLEOTIDE SEQUENCE [LARGE SCALE GENOMIC DNA]</scope>
</reference>
<dbReference type="Proteomes" id="UP000499080">
    <property type="component" value="Unassembled WGS sequence"/>
</dbReference>
<dbReference type="EMBL" id="BGPR01000678">
    <property type="protein sequence ID" value="GBM31226.1"/>
    <property type="molecule type" value="Genomic_DNA"/>
</dbReference>
<evidence type="ECO:0000313" key="2">
    <source>
        <dbReference type="Proteomes" id="UP000499080"/>
    </source>
</evidence>
<protein>
    <submittedName>
        <fullName evidence="1">Uncharacterized protein</fullName>
    </submittedName>
</protein>